<evidence type="ECO:0000256" key="6">
    <source>
        <dbReference type="ARBA" id="ARBA00022989"/>
    </source>
</evidence>
<feature type="transmembrane region" description="Helical" evidence="8">
    <location>
        <begin position="276"/>
        <end position="295"/>
    </location>
</feature>
<proteinExistence type="inferred from homology"/>
<evidence type="ECO:0000256" key="8">
    <source>
        <dbReference type="SAM" id="Phobius"/>
    </source>
</evidence>
<dbReference type="PANTHER" id="PTHR30012:SF0">
    <property type="entry name" value="TYPE II SECRETION SYSTEM PROTEIN F-RELATED"/>
    <property type="match status" value="1"/>
</dbReference>
<evidence type="ECO:0000259" key="9">
    <source>
        <dbReference type="Pfam" id="PF00482"/>
    </source>
</evidence>
<dbReference type="EMBL" id="MNZT01000123">
    <property type="protein sequence ID" value="OIP94810.1"/>
    <property type="molecule type" value="Genomic_DNA"/>
</dbReference>
<name>A0A1J5IK72_9BACT</name>
<dbReference type="Proteomes" id="UP000183245">
    <property type="component" value="Unassembled WGS sequence"/>
</dbReference>
<evidence type="ECO:0000256" key="1">
    <source>
        <dbReference type="ARBA" id="ARBA00004429"/>
    </source>
</evidence>
<evidence type="ECO:0000256" key="5">
    <source>
        <dbReference type="ARBA" id="ARBA00022692"/>
    </source>
</evidence>
<keyword evidence="6 8" id="KW-1133">Transmembrane helix</keyword>
<evidence type="ECO:0000256" key="2">
    <source>
        <dbReference type="ARBA" id="ARBA00005745"/>
    </source>
</evidence>
<dbReference type="InterPro" id="IPR042094">
    <property type="entry name" value="T2SS_GspF_sf"/>
</dbReference>
<feature type="domain" description="Type II secretion system protein GspF" evidence="9">
    <location>
        <begin position="274"/>
        <end position="395"/>
    </location>
</feature>
<dbReference type="PANTHER" id="PTHR30012">
    <property type="entry name" value="GENERAL SECRETION PATHWAY PROTEIN"/>
    <property type="match status" value="1"/>
</dbReference>
<comment type="subcellular location">
    <subcellularLocation>
        <location evidence="1">Cell inner membrane</location>
        <topology evidence="1">Multi-pass membrane protein</topology>
    </subcellularLocation>
</comment>
<dbReference type="GO" id="GO:0015628">
    <property type="term" value="P:protein secretion by the type II secretion system"/>
    <property type="evidence" value="ECO:0007669"/>
    <property type="project" value="TreeGrafter"/>
</dbReference>
<dbReference type="FunFam" id="1.20.81.30:FF:000001">
    <property type="entry name" value="Type II secretion system protein F"/>
    <property type="match status" value="2"/>
</dbReference>
<sequence length="404" mass="43577">MPIFNYRARDEKGAIIHGTTEASDKNSVVTQLRDKHLIPLEIKSSSAKGFSLGAMFQGMTGIPMKDKVVFTRQLSAIINAGIPLLQALQLTTQQTGNKQLKEVLGKTLADIEGGKTFSEALASHPVAFSSLFVNIVKAGEVSGTLDISLTRLADQMERDNEIQGKVRGALVMPALVLVAMVAVVILMSVVVIPELSGLFAESGKALPLPTQIMLLLSTFLTELWWLAILLTVGFCIAFIKFIKTKQGRDMMDVVALNTPVFGKMSKMIIYARMTRVLAMLVSSGVPLLTALDIIADLVGNHVYGESIKGIAKEVEKGVPLATGFRNPKLYPDMIGSMIGIGEQTGAVDDMLFKLAAFYDTEVGNMTKNLTTLLEPLLMAIMGGAVGFIIMAILMPIYGLVNVIE</sequence>
<evidence type="ECO:0000256" key="3">
    <source>
        <dbReference type="ARBA" id="ARBA00022475"/>
    </source>
</evidence>
<keyword evidence="4" id="KW-0997">Cell inner membrane</keyword>
<dbReference type="PRINTS" id="PR00812">
    <property type="entry name" value="BCTERIALGSPF"/>
</dbReference>
<comment type="similarity">
    <text evidence="2">Belongs to the GSP F family.</text>
</comment>
<dbReference type="STRING" id="1817892.AUK40_06670"/>
<dbReference type="InterPro" id="IPR018076">
    <property type="entry name" value="T2SS_GspF_dom"/>
</dbReference>
<reference evidence="10 11" key="1">
    <citation type="journal article" date="2016" name="Environ. Microbiol.">
        <title>Genomic resolution of a cold subsurface aquifer community provides metabolic insights for novel microbes adapted to high CO concentrations.</title>
        <authorList>
            <person name="Probst A.J."/>
            <person name="Castelle C.J."/>
            <person name="Singh A."/>
            <person name="Brown C.T."/>
            <person name="Anantharaman K."/>
            <person name="Sharon I."/>
            <person name="Hug L.A."/>
            <person name="Burstein D."/>
            <person name="Emerson J.B."/>
            <person name="Thomas B.C."/>
            <person name="Banfield J.F."/>
        </authorList>
    </citation>
    <scope>NUCLEOTIDE SEQUENCE [LARGE SCALE GENOMIC DNA]</scope>
    <source>
        <strain evidence="10">CG2_30_54_11</strain>
    </source>
</reference>
<feature type="transmembrane region" description="Helical" evidence="8">
    <location>
        <begin position="223"/>
        <end position="242"/>
    </location>
</feature>
<comment type="caution">
    <text evidence="10">The sequence shown here is derived from an EMBL/GenBank/DDBJ whole genome shotgun (WGS) entry which is preliminary data.</text>
</comment>
<dbReference type="Pfam" id="PF00482">
    <property type="entry name" value="T2SSF"/>
    <property type="match status" value="2"/>
</dbReference>
<dbReference type="AlphaFoldDB" id="A0A1J5IK72"/>
<feature type="transmembrane region" description="Helical" evidence="8">
    <location>
        <begin position="168"/>
        <end position="192"/>
    </location>
</feature>
<dbReference type="InterPro" id="IPR003004">
    <property type="entry name" value="GspF/PilC"/>
</dbReference>
<protein>
    <recommendedName>
        <fullName evidence="9">Type II secretion system protein GspF domain-containing protein</fullName>
    </recommendedName>
</protein>
<evidence type="ECO:0000256" key="7">
    <source>
        <dbReference type="ARBA" id="ARBA00023136"/>
    </source>
</evidence>
<keyword evidence="3" id="KW-1003">Cell membrane</keyword>
<feature type="domain" description="Type II secretion system protein GspF" evidence="9">
    <location>
        <begin position="70"/>
        <end position="193"/>
    </location>
</feature>
<organism evidence="10 11">
    <name type="scientific">Candidatus Wirthbacteria bacterium CG2_30_54_11</name>
    <dbReference type="NCBI Taxonomy" id="1817892"/>
    <lineage>
        <taxon>Bacteria</taxon>
        <taxon>Candidatus Wirthbacteria</taxon>
    </lineage>
</organism>
<evidence type="ECO:0000256" key="4">
    <source>
        <dbReference type="ARBA" id="ARBA00022519"/>
    </source>
</evidence>
<gene>
    <name evidence="10" type="ORF">AUK40_06670</name>
</gene>
<dbReference type="Gene3D" id="1.20.81.30">
    <property type="entry name" value="Type II secretion system (T2SS), domain F"/>
    <property type="match status" value="2"/>
</dbReference>
<feature type="transmembrane region" description="Helical" evidence="8">
    <location>
        <begin position="376"/>
        <end position="400"/>
    </location>
</feature>
<dbReference type="GO" id="GO:0005886">
    <property type="term" value="C:plasma membrane"/>
    <property type="evidence" value="ECO:0007669"/>
    <property type="project" value="UniProtKB-SubCell"/>
</dbReference>
<evidence type="ECO:0000313" key="10">
    <source>
        <dbReference type="EMBL" id="OIP94810.1"/>
    </source>
</evidence>
<keyword evidence="5 8" id="KW-0812">Transmembrane</keyword>
<accession>A0A1J5IK72</accession>
<evidence type="ECO:0000313" key="11">
    <source>
        <dbReference type="Proteomes" id="UP000183245"/>
    </source>
</evidence>
<keyword evidence="7 8" id="KW-0472">Membrane</keyword>